<dbReference type="InterPro" id="IPR006143">
    <property type="entry name" value="RND_pump_MFP"/>
</dbReference>
<dbReference type="Gene3D" id="2.40.420.20">
    <property type="match status" value="1"/>
</dbReference>
<comment type="subcellular location">
    <subcellularLocation>
        <location evidence="1">Cell envelope</location>
    </subcellularLocation>
</comment>
<dbReference type="Pfam" id="PF25917">
    <property type="entry name" value="BSH_RND"/>
    <property type="match status" value="1"/>
</dbReference>
<evidence type="ECO:0000259" key="7">
    <source>
        <dbReference type="Pfam" id="PF25967"/>
    </source>
</evidence>
<reference evidence="8 9" key="1">
    <citation type="submission" date="2023-04" db="EMBL/GenBank/DDBJ databases">
        <title>Marinoamorphus aggregata gen. nov., sp. Nov., isolate from tissue of brittle star Ophioplocus japonicus.</title>
        <authorList>
            <person name="Kawano K."/>
            <person name="Sawayama S."/>
            <person name="Nakagawa S."/>
        </authorList>
    </citation>
    <scope>NUCLEOTIDE SEQUENCE [LARGE SCALE GENOMIC DNA]</scope>
    <source>
        <strain evidence="8 9">NKW23</strain>
    </source>
</reference>
<dbReference type="InterPro" id="IPR058625">
    <property type="entry name" value="MdtA-like_BSH"/>
</dbReference>
<evidence type="ECO:0000256" key="1">
    <source>
        <dbReference type="ARBA" id="ARBA00004196"/>
    </source>
</evidence>
<comment type="similarity">
    <text evidence="2">Belongs to the membrane fusion protein (MFP) (TC 8.A.1) family.</text>
</comment>
<sequence>MRLSAIFAARGSAGGDAAGTRARPAPFSGLLGLAAMLAATGAAAQMPPNPPVDVAHPITHEVVDHDIFTGRFEAVKEVEIFARVSGYLDSISFEDGDVVEEGDLLFTIDQRTFKAAVTRAEAQVVSAEATRDLAQIERDRALQLAERNVGTTQEVDRTSAALAEAEAAVAVAKAQLLEAQLDLDFTEIRAPFTGRMSDTRIDEGNLVLGGSSGATLLSTIVSIDPIHFTFTASESDFLKYSRLASVGTRPASRVATTKVRVRLMDEDSFVHEGHMDFVDNRLDPNSGTITGRAVLDNSEGFLLPGLFGRLQLPASDPYEAVLIPDEAILADQASRIVMVVDAEGMVSPRPVKTGPMHGGLRVIREGLSTEDLVIVAGIQRARPGVSVTPNEITISFGAE</sequence>
<dbReference type="Gene3D" id="2.40.30.170">
    <property type="match status" value="1"/>
</dbReference>
<dbReference type="InterPro" id="IPR058626">
    <property type="entry name" value="MdtA-like_b-barrel"/>
</dbReference>
<dbReference type="Pfam" id="PF25876">
    <property type="entry name" value="HH_MFP_RND"/>
    <property type="match status" value="1"/>
</dbReference>
<evidence type="ECO:0000259" key="5">
    <source>
        <dbReference type="Pfam" id="PF25917"/>
    </source>
</evidence>
<proteinExistence type="inferred from homology"/>
<dbReference type="Pfam" id="PF25944">
    <property type="entry name" value="Beta-barrel_RND"/>
    <property type="match status" value="1"/>
</dbReference>
<dbReference type="Proteomes" id="UP001239909">
    <property type="component" value="Unassembled WGS sequence"/>
</dbReference>
<accession>A0ABQ6LM81</accession>
<evidence type="ECO:0000259" key="4">
    <source>
        <dbReference type="Pfam" id="PF25876"/>
    </source>
</evidence>
<gene>
    <name evidence="8" type="ORF">LNKW23_11510</name>
</gene>
<keyword evidence="9" id="KW-1185">Reference proteome</keyword>
<evidence type="ECO:0000256" key="2">
    <source>
        <dbReference type="ARBA" id="ARBA00009477"/>
    </source>
</evidence>
<dbReference type="NCBIfam" id="TIGR01730">
    <property type="entry name" value="RND_mfp"/>
    <property type="match status" value="1"/>
</dbReference>
<feature type="domain" description="Multidrug resistance protein MdtA-like C-terminal permuted SH3" evidence="7">
    <location>
        <begin position="320"/>
        <end position="380"/>
    </location>
</feature>
<evidence type="ECO:0000256" key="3">
    <source>
        <dbReference type="SAM" id="Coils"/>
    </source>
</evidence>
<keyword evidence="3" id="KW-0175">Coiled coil</keyword>
<protein>
    <submittedName>
        <fullName evidence="8">Efflux RND transporter periplasmic adaptor subunit</fullName>
    </submittedName>
</protein>
<evidence type="ECO:0000313" key="8">
    <source>
        <dbReference type="EMBL" id="GMG81938.1"/>
    </source>
</evidence>
<evidence type="ECO:0000259" key="6">
    <source>
        <dbReference type="Pfam" id="PF25944"/>
    </source>
</evidence>
<comment type="caution">
    <text evidence="8">The sequence shown here is derived from an EMBL/GenBank/DDBJ whole genome shotgun (WGS) entry which is preliminary data.</text>
</comment>
<name>A0ABQ6LM81_9RHOB</name>
<dbReference type="RefSeq" id="WP_285670679.1">
    <property type="nucleotide sequence ID" value="NZ_BSYI01000007.1"/>
</dbReference>
<dbReference type="InterPro" id="IPR058627">
    <property type="entry name" value="MdtA-like_C"/>
</dbReference>
<dbReference type="SUPFAM" id="SSF111369">
    <property type="entry name" value="HlyD-like secretion proteins"/>
    <property type="match status" value="1"/>
</dbReference>
<dbReference type="Pfam" id="PF25967">
    <property type="entry name" value="RND-MFP_C"/>
    <property type="match status" value="1"/>
</dbReference>
<dbReference type="PANTHER" id="PTHR30158">
    <property type="entry name" value="ACRA/E-RELATED COMPONENT OF DRUG EFFLUX TRANSPORTER"/>
    <property type="match status" value="1"/>
</dbReference>
<feature type="domain" description="Multidrug resistance protein MdtA-like barrel-sandwich hybrid" evidence="5">
    <location>
        <begin position="77"/>
        <end position="214"/>
    </location>
</feature>
<feature type="domain" description="Multidrug resistance protein MdtA-like beta-barrel" evidence="6">
    <location>
        <begin position="225"/>
        <end position="312"/>
    </location>
</feature>
<dbReference type="Gene3D" id="2.40.50.100">
    <property type="match status" value="1"/>
</dbReference>
<dbReference type="Gene3D" id="1.10.287.470">
    <property type="entry name" value="Helix hairpin bin"/>
    <property type="match status" value="1"/>
</dbReference>
<evidence type="ECO:0000313" key="9">
    <source>
        <dbReference type="Proteomes" id="UP001239909"/>
    </source>
</evidence>
<organism evidence="8 9">
    <name type="scientific">Paralimibaculum aggregatum</name>
    <dbReference type="NCBI Taxonomy" id="3036245"/>
    <lineage>
        <taxon>Bacteria</taxon>
        <taxon>Pseudomonadati</taxon>
        <taxon>Pseudomonadota</taxon>
        <taxon>Alphaproteobacteria</taxon>
        <taxon>Rhodobacterales</taxon>
        <taxon>Paracoccaceae</taxon>
        <taxon>Paralimibaculum</taxon>
    </lineage>
</organism>
<dbReference type="PANTHER" id="PTHR30158:SF24">
    <property type="entry name" value="HLYD FAMILY SECRETION PROTEIN"/>
    <property type="match status" value="1"/>
</dbReference>
<dbReference type="EMBL" id="BSYI01000007">
    <property type="protein sequence ID" value="GMG81938.1"/>
    <property type="molecule type" value="Genomic_DNA"/>
</dbReference>
<feature type="domain" description="Multidrug resistance protein MdtA-like alpha-helical hairpin" evidence="4">
    <location>
        <begin position="118"/>
        <end position="186"/>
    </location>
</feature>
<feature type="coiled-coil region" evidence="3">
    <location>
        <begin position="117"/>
        <end position="182"/>
    </location>
</feature>
<dbReference type="InterPro" id="IPR058624">
    <property type="entry name" value="MdtA-like_HH"/>
</dbReference>